<dbReference type="InterPro" id="IPR000595">
    <property type="entry name" value="cNMP-bd_dom"/>
</dbReference>
<gene>
    <name evidence="5" type="ORF">CLOSTASPAR_05782</name>
</gene>
<reference evidence="5 6" key="1">
    <citation type="submission" date="2009-02" db="EMBL/GenBank/DDBJ databases">
        <title>Draft genome sequence of Clostridium asparagiforme (DSM 15981).</title>
        <authorList>
            <person name="Sudarsanam P."/>
            <person name="Ley R."/>
            <person name="Guruge J."/>
            <person name="Turnbaugh P.J."/>
            <person name="Mahowald M."/>
            <person name="Liep D."/>
            <person name="Gordon J."/>
        </authorList>
    </citation>
    <scope>NUCLEOTIDE SEQUENCE [LARGE SCALE GENOMIC DNA]</scope>
    <source>
        <strain evidence="5 6">DSM 15981</strain>
    </source>
</reference>
<evidence type="ECO:0000256" key="2">
    <source>
        <dbReference type="ARBA" id="ARBA00023125"/>
    </source>
</evidence>
<organism evidence="5 6">
    <name type="scientific">[Clostridium] asparagiforme DSM 15981</name>
    <dbReference type="NCBI Taxonomy" id="518636"/>
    <lineage>
        <taxon>Bacteria</taxon>
        <taxon>Bacillati</taxon>
        <taxon>Bacillota</taxon>
        <taxon>Clostridia</taxon>
        <taxon>Lachnospirales</taxon>
        <taxon>Lachnospiraceae</taxon>
        <taxon>Enterocloster</taxon>
    </lineage>
</organism>
<evidence type="ECO:0000313" key="6">
    <source>
        <dbReference type="Proteomes" id="UP000004756"/>
    </source>
</evidence>
<keyword evidence="6" id="KW-1185">Reference proteome</keyword>
<proteinExistence type="predicted"/>
<keyword evidence="2" id="KW-0238">DNA-binding</keyword>
<dbReference type="InterPro" id="IPR014710">
    <property type="entry name" value="RmlC-like_jellyroll"/>
</dbReference>
<sequence length="232" mass="26988">MKLKSAKSPEATDRILKENGFLLHFSFDIRPYLRVTEYEKGEYIIRNTDQLTRILYLVRGTAKLYGFHKNGRQSLINFFTPPSFFGVPELFEENKRPFPIVAQTKCRFIEVDTRGCRAALLQDAQFLRFCCSMALKQNVAQNHRYMCLTAYPSRNNLAACLLLLQNDGVLSVKYTEIAEYLTISYRHLMQLISELCEERILERVPKGLRILDWEQVRALADEMREDDHGAGH</sequence>
<comment type="caution">
    <text evidence="5">The sequence shown here is derived from an EMBL/GenBank/DDBJ whole genome shotgun (WGS) entry which is preliminary data.</text>
</comment>
<dbReference type="GO" id="GO:0003677">
    <property type="term" value="F:DNA binding"/>
    <property type="evidence" value="ECO:0007669"/>
    <property type="project" value="UniProtKB-KW"/>
</dbReference>
<dbReference type="PROSITE" id="PS50042">
    <property type="entry name" value="CNMP_BINDING_3"/>
    <property type="match status" value="1"/>
</dbReference>
<feature type="domain" description="Cyclic nucleotide-binding" evidence="4">
    <location>
        <begin position="33"/>
        <end position="128"/>
    </location>
</feature>
<dbReference type="PANTHER" id="PTHR24567">
    <property type="entry name" value="CRP FAMILY TRANSCRIPTIONAL REGULATORY PROTEIN"/>
    <property type="match status" value="1"/>
</dbReference>
<dbReference type="PANTHER" id="PTHR24567:SF26">
    <property type="entry name" value="REGULATORY PROTEIN YEIL"/>
    <property type="match status" value="1"/>
</dbReference>
<dbReference type="InterPro" id="IPR050397">
    <property type="entry name" value="Env_Response_Regulators"/>
</dbReference>
<name>C0D933_9FIRM</name>
<evidence type="ECO:0000256" key="3">
    <source>
        <dbReference type="ARBA" id="ARBA00023163"/>
    </source>
</evidence>
<dbReference type="SUPFAM" id="SSF51206">
    <property type="entry name" value="cAMP-binding domain-like"/>
    <property type="match status" value="1"/>
</dbReference>
<dbReference type="Pfam" id="PF00027">
    <property type="entry name" value="cNMP_binding"/>
    <property type="match status" value="1"/>
</dbReference>
<dbReference type="GO" id="GO:0003700">
    <property type="term" value="F:DNA-binding transcription factor activity"/>
    <property type="evidence" value="ECO:0007669"/>
    <property type="project" value="TreeGrafter"/>
</dbReference>
<dbReference type="InterPro" id="IPR036390">
    <property type="entry name" value="WH_DNA-bd_sf"/>
</dbReference>
<dbReference type="InterPro" id="IPR018490">
    <property type="entry name" value="cNMP-bd_dom_sf"/>
</dbReference>
<dbReference type="RefSeq" id="WP_007717755.1">
    <property type="nucleotide sequence ID" value="NZ_CP102272.1"/>
</dbReference>
<dbReference type="Pfam" id="PF13545">
    <property type="entry name" value="HTH_Crp_2"/>
    <property type="match status" value="1"/>
</dbReference>
<dbReference type="AlphaFoldDB" id="C0D933"/>
<dbReference type="Proteomes" id="UP000004756">
    <property type="component" value="Unassembled WGS sequence"/>
</dbReference>
<evidence type="ECO:0000259" key="4">
    <source>
        <dbReference type="PROSITE" id="PS50042"/>
    </source>
</evidence>
<dbReference type="InterPro" id="IPR012318">
    <property type="entry name" value="HTH_CRP"/>
</dbReference>
<dbReference type="SMART" id="SM00100">
    <property type="entry name" value="cNMP"/>
    <property type="match status" value="1"/>
</dbReference>
<keyword evidence="3" id="KW-0804">Transcription</keyword>
<protein>
    <submittedName>
        <fullName evidence="5">Cyclic nucleotide-binding domain protein</fullName>
    </submittedName>
</protein>
<dbReference type="GO" id="GO:0005829">
    <property type="term" value="C:cytosol"/>
    <property type="evidence" value="ECO:0007669"/>
    <property type="project" value="TreeGrafter"/>
</dbReference>
<dbReference type="HOGENOM" id="CLU_075053_11_1_9"/>
<dbReference type="CDD" id="cd00038">
    <property type="entry name" value="CAP_ED"/>
    <property type="match status" value="1"/>
</dbReference>
<dbReference type="SUPFAM" id="SSF46785">
    <property type="entry name" value="Winged helix' DNA-binding domain"/>
    <property type="match status" value="1"/>
</dbReference>
<dbReference type="Gene3D" id="2.60.120.10">
    <property type="entry name" value="Jelly Rolls"/>
    <property type="match status" value="1"/>
</dbReference>
<keyword evidence="1" id="KW-0805">Transcription regulation</keyword>
<evidence type="ECO:0000313" key="5">
    <source>
        <dbReference type="EMBL" id="EEG52161.1"/>
    </source>
</evidence>
<evidence type="ECO:0000256" key="1">
    <source>
        <dbReference type="ARBA" id="ARBA00023015"/>
    </source>
</evidence>
<dbReference type="EMBL" id="ACCJ01000474">
    <property type="protein sequence ID" value="EEG52161.1"/>
    <property type="molecule type" value="Genomic_DNA"/>
</dbReference>
<accession>C0D933</accession>